<evidence type="ECO:0000256" key="4">
    <source>
        <dbReference type="SAM" id="Phobius"/>
    </source>
</evidence>
<dbReference type="SUPFAM" id="SSF54928">
    <property type="entry name" value="RNA-binding domain, RBD"/>
    <property type="match status" value="2"/>
</dbReference>
<reference evidence="7" key="1">
    <citation type="journal article" date="2019" name="Gigascience">
        <title>De novo genome assembly of the endangered Acer yangbiense, a plant species with extremely small populations endemic to Yunnan Province, China.</title>
        <authorList>
            <person name="Yang J."/>
            <person name="Wariss H.M."/>
            <person name="Tao L."/>
            <person name="Zhang R."/>
            <person name="Yun Q."/>
            <person name="Hollingsworth P."/>
            <person name="Dao Z."/>
            <person name="Luo G."/>
            <person name="Guo H."/>
            <person name="Ma Y."/>
            <person name="Sun W."/>
        </authorList>
    </citation>
    <scope>NUCLEOTIDE SEQUENCE [LARGE SCALE GENOMIC DNA]</scope>
    <source>
        <strain evidence="7">cv. Malutang</strain>
    </source>
</reference>
<feature type="compositionally biased region" description="Acidic residues" evidence="3">
    <location>
        <begin position="116"/>
        <end position="126"/>
    </location>
</feature>
<accession>A0A5C7HIR9</accession>
<evidence type="ECO:0000256" key="2">
    <source>
        <dbReference type="PROSITE-ProRule" id="PRU00176"/>
    </source>
</evidence>
<dbReference type="FunFam" id="3.30.70.330:FF:001006">
    <property type="entry name" value="Nucleolin 2"/>
    <property type="match status" value="1"/>
</dbReference>
<feature type="compositionally biased region" description="Basic and acidic residues" evidence="3">
    <location>
        <begin position="336"/>
        <end position="357"/>
    </location>
</feature>
<evidence type="ECO:0000313" key="7">
    <source>
        <dbReference type="Proteomes" id="UP000323000"/>
    </source>
</evidence>
<dbReference type="GO" id="GO:0008143">
    <property type="term" value="F:poly(A) binding"/>
    <property type="evidence" value="ECO:0007669"/>
    <property type="project" value="TreeGrafter"/>
</dbReference>
<dbReference type="Proteomes" id="UP000323000">
    <property type="component" value="Chromosome 8"/>
</dbReference>
<feature type="domain" description="RRM" evidence="5">
    <location>
        <begin position="473"/>
        <end position="554"/>
    </location>
</feature>
<evidence type="ECO:0000313" key="6">
    <source>
        <dbReference type="EMBL" id="TXG56901.1"/>
    </source>
</evidence>
<feature type="compositionally biased region" description="Basic and acidic residues" evidence="3">
    <location>
        <begin position="308"/>
        <end position="321"/>
    </location>
</feature>
<dbReference type="PANTHER" id="PTHR23236">
    <property type="entry name" value="EUKARYOTIC TRANSLATION INITIATION FACTOR 4B/4H"/>
    <property type="match status" value="1"/>
</dbReference>
<feature type="compositionally biased region" description="Gly residues" evidence="3">
    <location>
        <begin position="585"/>
        <end position="595"/>
    </location>
</feature>
<gene>
    <name evidence="6" type="ORF">EZV62_018214</name>
</gene>
<dbReference type="InterPro" id="IPR035979">
    <property type="entry name" value="RBD_domain_sf"/>
</dbReference>
<dbReference type="SMART" id="SM00360">
    <property type="entry name" value="RRM"/>
    <property type="match status" value="2"/>
</dbReference>
<protein>
    <recommendedName>
        <fullName evidence="5">RRM domain-containing protein</fullName>
    </recommendedName>
</protein>
<keyword evidence="4" id="KW-1133">Transmembrane helix</keyword>
<dbReference type="PANTHER" id="PTHR23236:SF11">
    <property type="entry name" value="EUKARYOTIC TRANSLATION INITIATION FACTOR 4H"/>
    <property type="match status" value="1"/>
</dbReference>
<feature type="compositionally biased region" description="Acidic residues" evidence="3">
    <location>
        <begin position="232"/>
        <end position="244"/>
    </location>
</feature>
<feature type="domain" description="RRM" evidence="5">
    <location>
        <begin position="375"/>
        <end position="451"/>
    </location>
</feature>
<dbReference type="CDD" id="cd12451">
    <property type="entry name" value="RRM2_NUCLs"/>
    <property type="match status" value="1"/>
</dbReference>
<evidence type="ECO:0000259" key="5">
    <source>
        <dbReference type="PROSITE" id="PS50102"/>
    </source>
</evidence>
<feature type="compositionally biased region" description="Low complexity" evidence="3">
    <location>
        <begin position="213"/>
        <end position="225"/>
    </location>
</feature>
<feature type="compositionally biased region" description="Gly residues" evidence="3">
    <location>
        <begin position="558"/>
        <end position="578"/>
    </location>
</feature>
<keyword evidence="4" id="KW-0472">Membrane</keyword>
<feature type="compositionally biased region" description="Acidic residues" evidence="3">
    <location>
        <begin position="195"/>
        <end position="209"/>
    </location>
</feature>
<feature type="compositionally biased region" description="Acidic residues" evidence="3">
    <location>
        <begin position="156"/>
        <end position="166"/>
    </location>
</feature>
<dbReference type="PROSITE" id="PS50102">
    <property type="entry name" value="RRM"/>
    <property type="match status" value="2"/>
</dbReference>
<feature type="compositionally biased region" description="Low complexity" evidence="3">
    <location>
        <begin position="250"/>
        <end position="260"/>
    </location>
</feature>
<feature type="region of interest" description="Disordered" evidence="3">
    <location>
        <begin position="49"/>
        <end position="290"/>
    </location>
</feature>
<feature type="compositionally biased region" description="Acidic residues" evidence="3">
    <location>
        <begin position="322"/>
        <end position="335"/>
    </location>
</feature>
<name>A0A5C7HIR9_9ROSI</name>
<dbReference type="Gene3D" id="3.30.70.330">
    <property type="match status" value="2"/>
</dbReference>
<feature type="compositionally biased region" description="Gly residues" evidence="3">
    <location>
        <begin position="602"/>
        <end position="618"/>
    </location>
</feature>
<sequence>MGKVSKKSASKLRLSPLLPSLPRKFNLEFELQLLCGKREAEDAIEKLVSAKKQKSNDGVAQAVTKLKAEAKTPKKKKVETSSSEEDSSDSEEEPKAKPVIKKGVSAAKPPAPVESSSEEDDSSSDEEPPKKQPVAAKNGPVAAPVKKSKPDSSSDSSDDDSSEDEEPPKKLPVAAKNGSVSAPAKKAKPASSSDSSEDDSDDDSDEDEDPKSKAPAPAPKKVVASAKKDESSDSSDEESDDSSDEDAKKLPAAKIVPAAAPKKKVESSDSSDEETDDSSDDDEVSLKEELIVENVSVIRILIPKKKMDIDSSAKSAKKESSSDEEDSDDDDESEEDASKTPKKIVKDVKMADADLKSGKKAPQTPSTPQAATGSKTLFMGNLPFQIEQSDVEHFFKDVGEVADVRFASDTDGRFKGFGHVEFASAEDANKALELNGQMLGSRPVKLDLARERGAYTPGNESNSFQKGPRGQSQTIFVRGFDTSAGEDQIRSSLEDHFGSCGEITRISIPTDYNTGAIKGMAYMDFKDTDSVNKALELSGSELGDYSLQVEEAKPKGDFGSGGGRGGGRSGGRSGGGRFGGRDSGGRFGGSGGGRFGGRDSGGRFGGRGGGRGGGGRGRGTPFKPSMATAGTGMYLMLLYIYIVL</sequence>
<feature type="region of interest" description="Disordered" evidence="3">
    <location>
        <begin position="551"/>
        <end position="625"/>
    </location>
</feature>
<evidence type="ECO:0000256" key="3">
    <source>
        <dbReference type="SAM" id="MobiDB-lite"/>
    </source>
</evidence>
<dbReference type="Pfam" id="PF00076">
    <property type="entry name" value="RRM_1"/>
    <property type="match status" value="2"/>
</dbReference>
<feature type="transmembrane region" description="Helical" evidence="4">
    <location>
        <begin position="626"/>
        <end position="643"/>
    </location>
</feature>
<dbReference type="OrthoDB" id="439808at2759"/>
<feature type="compositionally biased region" description="Acidic residues" evidence="3">
    <location>
        <begin position="269"/>
        <end position="283"/>
    </location>
</feature>
<feature type="region of interest" description="Disordered" evidence="3">
    <location>
        <begin position="308"/>
        <end position="374"/>
    </location>
</feature>
<keyword evidence="7" id="KW-1185">Reference proteome</keyword>
<comment type="caution">
    <text evidence="6">The sequence shown here is derived from an EMBL/GenBank/DDBJ whole genome shotgun (WGS) entry which is preliminary data.</text>
</comment>
<dbReference type="InterPro" id="IPR012677">
    <property type="entry name" value="Nucleotide-bd_a/b_plait_sf"/>
</dbReference>
<feature type="compositionally biased region" description="Polar residues" evidence="3">
    <location>
        <begin position="363"/>
        <end position="374"/>
    </location>
</feature>
<keyword evidence="1 2" id="KW-0694">RNA-binding</keyword>
<dbReference type="AlphaFoldDB" id="A0A5C7HIR9"/>
<dbReference type="InterPro" id="IPR034349">
    <property type="entry name" value="NUCL_RRM1"/>
</dbReference>
<feature type="compositionally biased region" description="Low complexity" evidence="3">
    <location>
        <begin position="181"/>
        <end position="194"/>
    </location>
</feature>
<feature type="compositionally biased region" description="Acidic residues" evidence="3">
    <location>
        <begin position="82"/>
        <end position="92"/>
    </location>
</feature>
<dbReference type="CDD" id="cd12450">
    <property type="entry name" value="RRM1_NUCLs"/>
    <property type="match status" value="1"/>
</dbReference>
<dbReference type="InterPro" id="IPR000504">
    <property type="entry name" value="RRM_dom"/>
</dbReference>
<organism evidence="6 7">
    <name type="scientific">Acer yangbiense</name>
    <dbReference type="NCBI Taxonomy" id="1000413"/>
    <lineage>
        <taxon>Eukaryota</taxon>
        <taxon>Viridiplantae</taxon>
        <taxon>Streptophyta</taxon>
        <taxon>Embryophyta</taxon>
        <taxon>Tracheophyta</taxon>
        <taxon>Spermatophyta</taxon>
        <taxon>Magnoliopsida</taxon>
        <taxon>eudicotyledons</taxon>
        <taxon>Gunneridae</taxon>
        <taxon>Pentapetalae</taxon>
        <taxon>rosids</taxon>
        <taxon>malvids</taxon>
        <taxon>Sapindales</taxon>
        <taxon>Sapindaceae</taxon>
        <taxon>Hippocastanoideae</taxon>
        <taxon>Acereae</taxon>
        <taxon>Acer</taxon>
    </lineage>
</organism>
<dbReference type="InterPro" id="IPR034350">
    <property type="entry name" value="NUCL_RRM2"/>
</dbReference>
<evidence type="ECO:0000256" key="1">
    <source>
        <dbReference type="ARBA" id="ARBA00022884"/>
    </source>
</evidence>
<keyword evidence="4" id="KW-0812">Transmembrane</keyword>
<dbReference type="EMBL" id="VAHF01000008">
    <property type="protein sequence ID" value="TXG56901.1"/>
    <property type="molecule type" value="Genomic_DNA"/>
</dbReference>
<proteinExistence type="predicted"/>